<dbReference type="SUPFAM" id="SSF53850">
    <property type="entry name" value="Periplasmic binding protein-like II"/>
    <property type="match status" value="1"/>
</dbReference>
<evidence type="ECO:0000256" key="1">
    <source>
        <dbReference type="ARBA" id="ARBA00006987"/>
    </source>
</evidence>
<evidence type="ECO:0000313" key="3">
    <source>
        <dbReference type="EMBL" id="QET06655.1"/>
    </source>
</evidence>
<evidence type="ECO:0000313" key="4">
    <source>
        <dbReference type="Proteomes" id="UP000322822"/>
    </source>
</evidence>
<sequence>MPRRHARRTALKAMLSAALIATGATLPMAHAADAWPSKPITLVVPFAAGGTTDIVGRAVGQKLGEALGQPVVVDNRPGAGGTLGAANVARAQPDGYTFLLATIAHTMAPGIYKSLPYDFQKDLEPIGMVASTPNVLIVNEQIPVKTVQELIAYIKAHPGKVNYGSAGIGSTEHLSGELFRSATGTDISHVPYKGGAPMMTDIIAGQIQMAIETSPSANPHIKSGKVRALAVTSARRSAAYPGVPTVAESGVPGYEVVTWYALMAPRGTPDAIKQRAGAELAKVLKQPDVVKRFDEQGVTAGDMNAPQLAAFIKTETTKWIKVAKDSGAKAE</sequence>
<dbReference type="EMBL" id="CP044067">
    <property type="protein sequence ID" value="QET06655.1"/>
    <property type="molecule type" value="Genomic_DNA"/>
</dbReference>
<organism evidence="3 4">
    <name type="scientific">Cupriavidus pauculus</name>
    <dbReference type="NCBI Taxonomy" id="82633"/>
    <lineage>
        <taxon>Bacteria</taxon>
        <taxon>Pseudomonadati</taxon>
        <taxon>Pseudomonadota</taxon>
        <taxon>Betaproteobacteria</taxon>
        <taxon>Burkholderiales</taxon>
        <taxon>Burkholderiaceae</taxon>
        <taxon>Cupriavidus</taxon>
    </lineage>
</organism>
<keyword evidence="2" id="KW-0732">Signal</keyword>
<dbReference type="PANTHER" id="PTHR42928">
    <property type="entry name" value="TRICARBOXYLATE-BINDING PROTEIN"/>
    <property type="match status" value="1"/>
</dbReference>
<proteinExistence type="inferred from homology"/>
<dbReference type="PIRSF" id="PIRSF017082">
    <property type="entry name" value="YflP"/>
    <property type="match status" value="1"/>
</dbReference>
<gene>
    <name evidence="3" type="ORF">FOB72_24075</name>
</gene>
<dbReference type="Proteomes" id="UP000322822">
    <property type="component" value="Chromosome 2"/>
</dbReference>
<feature type="chain" id="PRO_5025010235" evidence="2">
    <location>
        <begin position="32"/>
        <end position="331"/>
    </location>
</feature>
<dbReference type="OrthoDB" id="8678477at2"/>
<dbReference type="Gene3D" id="3.40.190.150">
    <property type="entry name" value="Bordetella uptake gene, domain 1"/>
    <property type="match status" value="1"/>
</dbReference>
<protein>
    <submittedName>
        <fullName evidence="3">Tripartite tricarboxylate transporter substrate binding protein</fullName>
    </submittedName>
</protein>
<dbReference type="InterPro" id="IPR006311">
    <property type="entry name" value="TAT_signal"/>
</dbReference>
<dbReference type="CDD" id="cd13578">
    <property type="entry name" value="PBP2_Bug27"/>
    <property type="match status" value="1"/>
</dbReference>
<reference evidence="3 4" key="1">
    <citation type="submission" date="2019-09" db="EMBL/GenBank/DDBJ databases">
        <title>FDA dAtabase for Regulatory Grade micrObial Sequences (FDA-ARGOS): Supporting development and validation of Infectious Disease Dx tests.</title>
        <authorList>
            <person name="Sciortino C."/>
            <person name="Tallon L."/>
            <person name="Sadzewicz L."/>
            <person name="Vavikolanu K."/>
            <person name="Mehta A."/>
            <person name="Aluvathingal J."/>
            <person name="Nadendla S."/>
            <person name="Nandy P."/>
            <person name="Geyer C."/>
            <person name="Yan Y."/>
            <person name="Sichtig H."/>
        </authorList>
    </citation>
    <scope>NUCLEOTIDE SEQUENCE [LARGE SCALE GENOMIC DNA]</scope>
    <source>
        <strain evidence="3 4">FDAARGOS_664</strain>
    </source>
</reference>
<dbReference type="InterPro" id="IPR005064">
    <property type="entry name" value="BUG"/>
</dbReference>
<dbReference type="PROSITE" id="PS51318">
    <property type="entry name" value="TAT"/>
    <property type="match status" value="1"/>
</dbReference>
<dbReference type="PANTHER" id="PTHR42928:SF5">
    <property type="entry name" value="BLR1237 PROTEIN"/>
    <property type="match status" value="1"/>
</dbReference>
<evidence type="ECO:0000256" key="2">
    <source>
        <dbReference type="SAM" id="SignalP"/>
    </source>
</evidence>
<dbReference type="AlphaFoldDB" id="A0A5P2HHJ7"/>
<dbReference type="Pfam" id="PF03401">
    <property type="entry name" value="TctC"/>
    <property type="match status" value="1"/>
</dbReference>
<comment type="similarity">
    <text evidence="1">Belongs to the UPF0065 (bug) family.</text>
</comment>
<feature type="signal peptide" evidence="2">
    <location>
        <begin position="1"/>
        <end position="31"/>
    </location>
</feature>
<name>A0A5P2HHJ7_9BURK</name>
<dbReference type="InterPro" id="IPR042100">
    <property type="entry name" value="Bug_dom1"/>
</dbReference>
<accession>A0A5P2HHJ7</accession>
<dbReference type="Gene3D" id="3.40.190.10">
    <property type="entry name" value="Periplasmic binding protein-like II"/>
    <property type="match status" value="1"/>
</dbReference>